<dbReference type="AlphaFoldDB" id="A0A6D2L465"/>
<dbReference type="CDD" id="cd01650">
    <property type="entry name" value="RT_nLTR_like"/>
    <property type="match status" value="1"/>
</dbReference>
<protein>
    <submittedName>
        <fullName evidence="3">Uncharacterized protein</fullName>
    </submittedName>
</protein>
<reference evidence="3" key="1">
    <citation type="submission" date="2020-01" db="EMBL/GenBank/DDBJ databases">
        <authorList>
            <person name="Mishra B."/>
        </authorList>
    </citation>
    <scope>NUCLEOTIDE SEQUENCE [LARGE SCALE GENOMIC DNA]</scope>
</reference>
<feature type="domain" description="Reverse transcriptase" evidence="1">
    <location>
        <begin position="459"/>
        <end position="543"/>
    </location>
</feature>
<dbReference type="SUPFAM" id="SSF56219">
    <property type="entry name" value="DNase I-like"/>
    <property type="match status" value="1"/>
</dbReference>
<dbReference type="Pfam" id="PF03372">
    <property type="entry name" value="Exo_endo_phos"/>
    <property type="match status" value="1"/>
</dbReference>
<dbReference type="InterPro" id="IPR036691">
    <property type="entry name" value="Endo/exonu/phosph_ase_sf"/>
</dbReference>
<dbReference type="PANTHER" id="PTHR46890">
    <property type="entry name" value="NON-LTR RETROLELEMENT REVERSE TRANSCRIPTASE-LIKE PROTEIN-RELATED"/>
    <property type="match status" value="1"/>
</dbReference>
<evidence type="ECO:0000259" key="2">
    <source>
        <dbReference type="Pfam" id="PF03372"/>
    </source>
</evidence>
<dbReference type="PANTHER" id="PTHR46890:SF48">
    <property type="entry name" value="RNA-DIRECTED DNA POLYMERASE"/>
    <property type="match status" value="1"/>
</dbReference>
<sequence>MKKTDDYVRDIGVQLGYDQMKIVSPNGLSGGLVVFWKNCVSVSCISSDSRIVDLQVDYKAFQFYLSCVYSHPIPSQTHYLWEKLQRLAATHNGLWMMCGDFNEIISNLEKRGGRIRAESSFRNFKRMREVCDMQDNKSKENPFSWVGNTRDGIVECCLDRVMANSEWISETEFLDIGESDHIPMIMSIEYVERIKKGQFRYDKRLVQEEDFVNTVKDFWTNRTAQIQDLMVKLKNCRTEMAKWKRRHWFNAAEDIQLIRGLLDRAVRDPNVSVWELRKLRSDLNRAYRNEEIFWHMKSRTKWLKAGGLNTAYFHGVTKSRKPRTCIKKIVDEEGIIHTKDEAIGRVAEDYFRNMFTGSITLPVDDITPTMDQRVTQEMNAALTRPISDTEIKEVVFSIGPDKAPGIDGFTASFYRHFWEEIGSDVCLLVKRFFETCIMEPGINHTHLCLLPKITDADKIADYRPISLCTVSYKIISKILVMRLKGILGDIISDSQATFVPGRNITDNVLVAHELMHALKSKRDSSEQYLAIKTDISKAYDRVE</sequence>
<evidence type="ECO:0000259" key="1">
    <source>
        <dbReference type="Pfam" id="PF00078"/>
    </source>
</evidence>
<name>A0A6D2L465_9BRAS</name>
<feature type="domain" description="Endonuclease/exonuclease/phosphatase" evidence="2">
    <location>
        <begin position="19"/>
        <end position="181"/>
    </location>
</feature>
<dbReference type="InterPro" id="IPR000477">
    <property type="entry name" value="RT_dom"/>
</dbReference>
<evidence type="ECO:0000313" key="4">
    <source>
        <dbReference type="Proteomes" id="UP000467841"/>
    </source>
</evidence>
<comment type="caution">
    <text evidence="3">The sequence shown here is derived from an EMBL/GenBank/DDBJ whole genome shotgun (WGS) entry which is preliminary data.</text>
</comment>
<dbReference type="Gene3D" id="3.60.10.10">
    <property type="entry name" value="Endonuclease/exonuclease/phosphatase"/>
    <property type="match status" value="1"/>
</dbReference>
<dbReference type="Proteomes" id="UP000467841">
    <property type="component" value="Unassembled WGS sequence"/>
</dbReference>
<dbReference type="InterPro" id="IPR005135">
    <property type="entry name" value="Endo/exonuclease/phosphatase"/>
</dbReference>
<dbReference type="InterPro" id="IPR052343">
    <property type="entry name" value="Retrotransposon-Effector_Assoc"/>
</dbReference>
<evidence type="ECO:0000313" key="3">
    <source>
        <dbReference type="EMBL" id="CAA7056111.1"/>
    </source>
</evidence>
<proteinExistence type="predicted"/>
<gene>
    <name evidence="3" type="ORF">MERR_LOCUS43347</name>
</gene>
<keyword evidence="4" id="KW-1185">Reference proteome</keyword>
<dbReference type="EMBL" id="CACVBM020001628">
    <property type="protein sequence ID" value="CAA7056111.1"/>
    <property type="molecule type" value="Genomic_DNA"/>
</dbReference>
<organism evidence="3 4">
    <name type="scientific">Microthlaspi erraticum</name>
    <dbReference type="NCBI Taxonomy" id="1685480"/>
    <lineage>
        <taxon>Eukaryota</taxon>
        <taxon>Viridiplantae</taxon>
        <taxon>Streptophyta</taxon>
        <taxon>Embryophyta</taxon>
        <taxon>Tracheophyta</taxon>
        <taxon>Spermatophyta</taxon>
        <taxon>Magnoliopsida</taxon>
        <taxon>eudicotyledons</taxon>
        <taxon>Gunneridae</taxon>
        <taxon>Pentapetalae</taxon>
        <taxon>rosids</taxon>
        <taxon>malvids</taxon>
        <taxon>Brassicales</taxon>
        <taxon>Brassicaceae</taxon>
        <taxon>Coluteocarpeae</taxon>
        <taxon>Microthlaspi</taxon>
    </lineage>
</organism>
<dbReference type="Pfam" id="PF00078">
    <property type="entry name" value="RVT_1"/>
    <property type="match status" value="1"/>
</dbReference>
<dbReference type="OrthoDB" id="1107390at2759"/>
<accession>A0A6D2L465</accession>
<dbReference type="GO" id="GO:0003824">
    <property type="term" value="F:catalytic activity"/>
    <property type="evidence" value="ECO:0007669"/>
    <property type="project" value="InterPro"/>
</dbReference>